<feature type="transmembrane region" description="Helical" evidence="1">
    <location>
        <begin position="49"/>
        <end position="68"/>
    </location>
</feature>
<dbReference type="Proteomes" id="UP000614469">
    <property type="component" value="Unassembled WGS sequence"/>
</dbReference>
<dbReference type="AlphaFoldDB" id="A0A8J6TET1"/>
<comment type="caution">
    <text evidence="2">The sequence shown here is derived from an EMBL/GenBank/DDBJ whole genome shotgun (WGS) entry which is preliminary data.</text>
</comment>
<keyword evidence="1" id="KW-0472">Membrane</keyword>
<name>A0A8J6TET1_9CHLR</name>
<organism evidence="2 3">
    <name type="scientific">Candidatus Desulfolinea nitratireducens</name>
    <dbReference type="NCBI Taxonomy" id="2841698"/>
    <lineage>
        <taxon>Bacteria</taxon>
        <taxon>Bacillati</taxon>
        <taxon>Chloroflexota</taxon>
        <taxon>Anaerolineae</taxon>
        <taxon>Anaerolineales</taxon>
        <taxon>Anaerolineales incertae sedis</taxon>
        <taxon>Candidatus Desulfolinea</taxon>
    </lineage>
</organism>
<keyword evidence="1" id="KW-0812">Transmembrane</keyword>
<dbReference type="EMBL" id="JACNJN010000086">
    <property type="protein sequence ID" value="MBC8334963.1"/>
    <property type="molecule type" value="Genomic_DNA"/>
</dbReference>
<keyword evidence="1" id="KW-1133">Transmembrane helix</keyword>
<reference evidence="2 3" key="1">
    <citation type="submission" date="2020-08" db="EMBL/GenBank/DDBJ databases">
        <title>Bridging the membrane lipid divide: bacteria of the FCB group superphylum have the potential to synthesize archaeal ether lipids.</title>
        <authorList>
            <person name="Villanueva L."/>
            <person name="Von Meijenfeldt F.A.B."/>
            <person name="Westbye A.B."/>
            <person name="Yadav S."/>
            <person name="Hopmans E.C."/>
            <person name="Dutilh B.E."/>
            <person name="Sinninghe Damste J.S."/>
        </authorList>
    </citation>
    <scope>NUCLEOTIDE SEQUENCE [LARGE SCALE GENOMIC DNA]</scope>
    <source>
        <strain evidence="2">NIOZ-UU36</strain>
    </source>
</reference>
<feature type="transmembrane region" description="Helical" evidence="1">
    <location>
        <begin position="12"/>
        <end position="37"/>
    </location>
</feature>
<feature type="transmembrane region" description="Helical" evidence="1">
    <location>
        <begin position="134"/>
        <end position="152"/>
    </location>
</feature>
<accession>A0A8J6TET1</accession>
<sequence length="161" mass="16852">MSNNSSNGPQGLLGSMAFGGIFFLVGSLVVLVAADIIHADPSSIHAPRWVLAAVGGVFMIAGIMAALQGGFGLEGMQTRLYLWLQFLFGMTLMVLFSSVFLWVGFGPGVREFTSSTTIGPITTSGSGNVSMGRIMFGGGGLLMAFFTIAMAVSQLKAIFKK</sequence>
<feature type="transmembrane region" description="Helical" evidence="1">
    <location>
        <begin position="80"/>
        <end position="105"/>
    </location>
</feature>
<evidence type="ECO:0000313" key="2">
    <source>
        <dbReference type="EMBL" id="MBC8334963.1"/>
    </source>
</evidence>
<evidence type="ECO:0000313" key="3">
    <source>
        <dbReference type="Proteomes" id="UP000614469"/>
    </source>
</evidence>
<evidence type="ECO:0000256" key="1">
    <source>
        <dbReference type="SAM" id="Phobius"/>
    </source>
</evidence>
<gene>
    <name evidence="2" type="ORF">H8E29_06855</name>
</gene>
<proteinExistence type="predicted"/>
<protein>
    <submittedName>
        <fullName evidence="2">Uncharacterized protein</fullName>
    </submittedName>
</protein>